<dbReference type="InterPro" id="IPR029063">
    <property type="entry name" value="SAM-dependent_MTases_sf"/>
</dbReference>
<comment type="caution">
    <text evidence="1">The sequence shown here is derived from an EMBL/GenBank/DDBJ whole genome shotgun (WGS) entry which is preliminary data.</text>
</comment>
<evidence type="ECO:0000313" key="2">
    <source>
        <dbReference type="Proteomes" id="UP000619479"/>
    </source>
</evidence>
<keyword evidence="2" id="KW-1185">Reference proteome</keyword>
<name>A0A919IH86_9ACTN</name>
<sequence length="267" mass="29812">MSHPGLDTSRPHPARRYDYWLGGKDNFETDRESARQIEERMPLVRLTVQENRWFLHRAVRFLARQGIRQFLDIGTGIPTSPNTHEIAQEIDPSARVVYADNDPLVLAHARALLTGDKRGRTAYLDADLRDPAKILGNADLRDTLDLTQPVALMLIAILHFVRDAENPRAILDTLIDALPDGSYVVASHVTLEYMTPEEFKAVRAVAEAQSQSRSGVELAELFAHPRLTPIGPGVQSVSQWWAQEAPAPRPRVEDVACNGFVARVTRG</sequence>
<dbReference type="AlphaFoldDB" id="A0A919IH86"/>
<dbReference type="Proteomes" id="UP000619479">
    <property type="component" value="Unassembled WGS sequence"/>
</dbReference>
<gene>
    <name evidence="1" type="ORF">Acy02nite_33290</name>
</gene>
<dbReference type="EMBL" id="BOMH01000025">
    <property type="protein sequence ID" value="GID65448.1"/>
    <property type="molecule type" value="Genomic_DNA"/>
</dbReference>
<proteinExistence type="predicted"/>
<evidence type="ECO:0008006" key="3">
    <source>
        <dbReference type="Google" id="ProtNLM"/>
    </source>
</evidence>
<protein>
    <recommendedName>
        <fullName evidence="3">Methyltransferase</fullName>
    </recommendedName>
</protein>
<dbReference type="Gene3D" id="3.40.50.150">
    <property type="entry name" value="Vaccinia Virus protein VP39"/>
    <property type="match status" value="1"/>
</dbReference>
<dbReference type="PIRSF" id="PIRSF017393">
    <property type="entry name" value="MTase_SAV2177"/>
    <property type="match status" value="1"/>
</dbReference>
<dbReference type="InterPro" id="IPR006764">
    <property type="entry name" value="SAM_dep_MeTrfase_SAV2177_type"/>
</dbReference>
<evidence type="ECO:0000313" key="1">
    <source>
        <dbReference type="EMBL" id="GID65448.1"/>
    </source>
</evidence>
<reference evidence="1" key="1">
    <citation type="submission" date="2021-01" db="EMBL/GenBank/DDBJ databases">
        <title>Whole genome shotgun sequence of Actinoplanes cyaneus NBRC 14990.</title>
        <authorList>
            <person name="Komaki H."/>
            <person name="Tamura T."/>
        </authorList>
    </citation>
    <scope>NUCLEOTIDE SEQUENCE</scope>
    <source>
        <strain evidence="1">NBRC 14990</strain>
    </source>
</reference>
<dbReference type="Pfam" id="PF04672">
    <property type="entry name" value="Methyltransf_19"/>
    <property type="match status" value="1"/>
</dbReference>
<accession>A0A919IH86</accession>
<dbReference type="RefSeq" id="WP_203741504.1">
    <property type="nucleotide sequence ID" value="NZ_BAAAUC010000003.1"/>
</dbReference>
<dbReference type="SUPFAM" id="SSF53335">
    <property type="entry name" value="S-adenosyl-L-methionine-dependent methyltransferases"/>
    <property type="match status" value="1"/>
</dbReference>
<organism evidence="1 2">
    <name type="scientific">Actinoplanes cyaneus</name>
    <dbReference type="NCBI Taxonomy" id="52696"/>
    <lineage>
        <taxon>Bacteria</taxon>
        <taxon>Bacillati</taxon>
        <taxon>Actinomycetota</taxon>
        <taxon>Actinomycetes</taxon>
        <taxon>Micromonosporales</taxon>
        <taxon>Micromonosporaceae</taxon>
        <taxon>Actinoplanes</taxon>
    </lineage>
</organism>